<evidence type="ECO:0000313" key="10">
    <source>
        <dbReference type="Proteomes" id="UP000266441"/>
    </source>
</evidence>
<sequence length="543" mass="62685">MKKILQLIFLIVTCYKLTSAIEIIPCPVHILEKPGTFVLSSRTIINYSEKASNEAELFQEVLKKEFDVVLTPYSKVSQNNIVMEINPLLKDRVGLEGYELKVTENFIKITGATNTGIFYGIQTLRQLLRKISDDNLIYSRYSIPCVEIIDYPRFKWRGFMLDVSRYFHGVDVVKGILDEMALLKMNVFHWHLTDDQGWRIPIDKYPRLISVGSKRDSSMISKQKDSNNKWVFTFDGVPHEGYYTKEEIKEIIEYASIRHITVVPEIDMPSHNQAAMAAYPWLGTRNSEVKVPTTFGGEPYLRNPSEINLANPKVVKFFKNVLDEVIELFPSGIIHTGGDEVWVNLWKESSEINEFMKKNGFRTYADLQMWFTSEISDYLKSKGKRMMGWNDITGDHTNRDLNADDFQITIDKQPASGTIIGFWRGDLDLIFKAASKGYDIVNSNSSFTYLNYNPADLTLEKAYSFEPIPEGLDIKYHDRILGLTCPLWTEWVPNEAVLDYQIFPRLAAYSEVGWTQKEHKNFNDFNNALNLLVVHWNRMGVNY</sequence>
<comment type="caution">
    <text evidence="9">The sequence shown here is derived from an EMBL/GenBank/DDBJ whole genome shotgun (WGS) entry which is preliminary data.</text>
</comment>
<dbReference type="GO" id="GO:0016020">
    <property type="term" value="C:membrane"/>
    <property type="evidence" value="ECO:0007669"/>
    <property type="project" value="TreeGrafter"/>
</dbReference>
<dbReference type="CDD" id="cd06563">
    <property type="entry name" value="GH20_chitobiase-like"/>
    <property type="match status" value="1"/>
</dbReference>
<dbReference type="InterPro" id="IPR029018">
    <property type="entry name" value="Hex-like_dom2"/>
</dbReference>
<feature type="active site" description="Proton donor" evidence="6">
    <location>
        <position position="340"/>
    </location>
</feature>
<dbReference type="SUPFAM" id="SSF55545">
    <property type="entry name" value="beta-N-acetylhexosaminidase-like domain"/>
    <property type="match status" value="1"/>
</dbReference>
<dbReference type="EMBL" id="QWET01000001">
    <property type="protein sequence ID" value="RIH67104.1"/>
    <property type="molecule type" value="Genomic_DNA"/>
</dbReference>
<feature type="domain" description="Glycoside hydrolase family 20 catalytic" evidence="7">
    <location>
        <begin position="154"/>
        <end position="516"/>
    </location>
</feature>
<dbReference type="PIRSF" id="PIRSF001093">
    <property type="entry name" value="B-hxosamndse_ab_euk"/>
    <property type="match status" value="1"/>
</dbReference>
<evidence type="ECO:0000259" key="8">
    <source>
        <dbReference type="Pfam" id="PF02838"/>
    </source>
</evidence>
<proteinExistence type="inferred from homology"/>
<evidence type="ECO:0000256" key="1">
    <source>
        <dbReference type="ARBA" id="ARBA00001231"/>
    </source>
</evidence>
<protein>
    <recommendedName>
        <fullName evidence="3">beta-N-acetylhexosaminidase</fullName>
        <ecNumber evidence="3">3.2.1.52</ecNumber>
    </recommendedName>
</protein>
<evidence type="ECO:0000256" key="3">
    <source>
        <dbReference type="ARBA" id="ARBA00012663"/>
    </source>
</evidence>
<evidence type="ECO:0000256" key="4">
    <source>
        <dbReference type="ARBA" id="ARBA00022801"/>
    </source>
</evidence>
<evidence type="ECO:0000256" key="5">
    <source>
        <dbReference type="ARBA" id="ARBA00023295"/>
    </source>
</evidence>
<dbReference type="AlphaFoldDB" id="A0A399D5E1"/>
<dbReference type="Gene3D" id="3.30.379.10">
    <property type="entry name" value="Chitobiase/beta-hexosaminidase domain 2-like"/>
    <property type="match status" value="1"/>
</dbReference>
<dbReference type="InterPro" id="IPR017853">
    <property type="entry name" value="GH"/>
</dbReference>
<keyword evidence="10" id="KW-1185">Reference proteome</keyword>
<name>A0A399D5E1_9BACT</name>
<accession>A0A399D5E1</accession>
<keyword evidence="5" id="KW-0326">Glycosidase</keyword>
<dbReference type="PRINTS" id="PR00738">
    <property type="entry name" value="GLHYDRLASE20"/>
</dbReference>
<dbReference type="OrthoDB" id="1090159at2"/>
<evidence type="ECO:0000256" key="6">
    <source>
        <dbReference type="PIRSR" id="PIRSR625705-1"/>
    </source>
</evidence>
<evidence type="ECO:0000313" key="9">
    <source>
        <dbReference type="EMBL" id="RIH67104.1"/>
    </source>
</evidence>
<dbReference type="InterPro" id="IPR015883">
    <property type="entry name" value="Glyco_hydro_20_cat"/>
</dbReference>
<comment type="similarity">
    <text evidence="2">Belongs to the glycosyl hydrolase 20 family.</text>
</comment>
<dbReference type="GO" id="GO:0030203">
    <property type="term" value="P:glycosaminoglycan metabolic process"/>
    <property type="evidence" value="ECO:0007669"/>
    <property type="project" value="TreeGrafter"/>
</dbReference>
<dbReference type="SUPFAM" id="SSF51445">
    <property type="entry name" value="(Trans)glycosidases"/>
    <property type="match status" value="1"/>
</dbReference>
<keyword evidence="4 9" id="KW-0378">Hydrolase</keyword>
<gene>
    <name evidence="9" type="ORF">D1164_01345</name>
</gene>
<dbReference type="Pfam" id="PF02838">
    <property type="entry name" value="Glyco_hydro_20b"/>
    <property type="match status" value="1"/>
</dbReference>
<reference evidence="9 10" key="1">
    <citation type="journal article" date="2015" name="Int. J. Syst. Evol. Microbiol.">
        <title>Mariniphaga sediminis sp. nov., isolated from coastal sediment.</title>
        <authorList>
            <person name="Wang F.Q."/>
            <person name="Shen Q.Y."/>
            <person name="Chen G.J."/>
            <person name="Du Z.J."/>
        </authorList>
    </citation>
    <scope>NUCLEOTIDE SEQUENCE [LARGE SCALE GENOMIC DNA]</scope>
    <source>
        <strain evidence="9 10">SY21</strain>
    </source>
</reference>
<dbReference type="Pfam" id="PF00728">
    <property type="entry name" value="Glyco_hydro_20"/>
    <property type="match status" value="1"/>
</dbReference>
<dbReference type="PANTHER" id="PTHR22600:SF57">
    <property type="entry name" value="BETA-N-ACETYLHEXOSAMINIDASE"/>
    <property type="match status" value="1"/>
</dbReference>
<evidence type="ECO:0000259" key="7">
    <source>
        <dbReference type="Pfam" id="PF00728"/>
    </source>
</evidence>
<organism evidence="9 10">
    <name type="scientific">Mariniphaga sediminis</name>
    <dbReference type="NCBI Taxonomy" id="1628158"/>
    <lineage>
        <taxon>Bacteria</taxon>
        <taxon>Pseudomonadati</taxon>
        <taxon>Bacteroidota</taxon>
        <taxon>Bacteroidia</taxon>
        <taxon>Marinilabiliales</taxon>
        <taxon>Prolixibacteraceae</taxon>
        <taxon>Mariniphaga</taxon>
    </lineage>
</organism>
<dbReference type="RefSeq" id="WP_119348128.1">
    <property type="nucleotide sequence ID" value="NZ_QWET01000001.1"/>
</dbReference>
<dbReference type="Gene3D" id="3.20.20.80">
    <property type="entry name" value="Glycosidases"/>
    <property type="match status" value="1"/>
</dbReference>
<dbReference type="InterPro" id="IPR015882">
    <property type="entry name" value="HEX_bac_N"/>
</dbReference>
<dbReference type="EC" id="3.2.1.52" evidence="3"/>
<dbReference type="GO" id="GO:0004563">
    <property type="term" value="F:beta-N-acetylhexosaminidase activity"/>
    <property type="evidence" value="ECO:0007669"/>
    <property type="project" value="UniProtKB-EC"/>
</dbReference>
<dbReference type="Proteomes" id="UP000266441">
    <property type="component" value="Unassembled WGS sequence"/>
</dbReference>
<dbReference type="InterPro" id="IPR025705">
    <property type="entry name" value="Beta_hexosaminidase_sua/sub"/>
</dbReference>
<feature type="domain" description="Beta-hexosaminidase bacterial type N-terminal" evidence="8">
    <location>
        <begin position="21"/>
        <end position="151"/>
    </location>
</feature>
<dbReference type="PANTHER" id="PTHR22600">
    <property type="entry name" value="BETA-HEXOSAMINIDASE"/>
    <property type="match status" value="1"/>
</dbReference>
<evidence type="ECO:0000256" key="2">
    <source>
        <dbReference type="ARBA" id="ARBA00006285"/>
    </source>
</evidence>
<dbReference type="GO" id="GO:0005975">
    <property type="term" value="P:carbohydrate metabolic process"/>
    <property type="evidence" value="ECO:0007669"/>
    <property type="project" value="InterPro"/>
</dbReference>
<comment type="catalytic activity">
    <reaction evidence="1">
        <text>Hydrolysis of terminal non-reducing N-acetyl-D-hexosamine residues in N-acetyl-beta-D-hexosaminides.</text>
        <dbReference type="EC" id="3.2.1.52"/>
    </reaction>
</comment>